<sequence>MKAGVTKAYIYELRVNRTYADLAAPYDTAIIRPGQKACRGGKSVLYHRLPRLFAELELAHGDGRFPRLFRQLTKADPLILDDWGPRPPHRRPAPGSDGGCRGPLSGGLHGHHQPAPGRRLARGGREPTFADAILDRLIHNAHRLPLNGPSLRKTRDAGVSEDDERTLQTPRHARRSISVMGVRCQIFWALKQAFAAEAPDSNVFEYAAACYLSKRRSLKVLSLMRLLSSRMAGPHP</sequence>
<dbReference type="Proteomes" id="UP001239909">
    <property type="component" value="Unassembled WGS sequence"/>
</dbReference>
<evidence type="ECO:0000256" key="1">
    <source>
        <dbReference type="SAM" id="MobiDB-lite"/>
    </source>
</evidence>
<evidence type="ECO:0000259" key="2">
    <source>
        <dbReference type="Pfam" id="PF01695"/>
    </source>
</evidence>
<dbReference type="InterPro" id="IPR027417">
    <property type="entry name" value="P-loop_NTPase"/>
</dbReference>
<feature type="region of interest" description="Disordered" evidence="1">
    <location>
        <begin position="80"/>
        <end position="123"/>
    </location>
</feature>
<organism evidence="3 4">
    <name type="scientific">Paralimibaculum aggregatum</name>
    <dbReference type="NCBI Taxonomy" id="3036245"/>
    <lineage>
        <taxon>Bacteria</taxon>
        <taxon>Pseudomonadati</taxon>
        <taxon>Pseudomonadota</taxon>
        <taxon>Alphaproteobacteria</taxon>
        <taxon>Rhodobacterales</taxon>
        <taxon>Paracoccaceae</taxon>
        <taxon>Paralimibaculum</taxon>
    </lineage>
</organism>
<keyword evidence="4" id="KW-1185">Reference proteome</keyword>
<proteinExistence type="predicted"/>
<reference evidence="3 4" key="1">
    <citation type="submission" date="2023-04" db="EMBL/GenBank/DDBJ databases">
        <title>Marinoamorphus aggregata gen. nov., sp. Nov., isolate from tissue of brittle star Ophioplocus japonicus.</title>
        <authorList>
            <person name="Kawano K."/>
            <person name="Sawayama S."/>
            <person name="Nakagawa S."/>
        </authorList>
    </citation>
    <scope>NUCLEOTIDE SEQUENCE [LARGE SCALE GENOMIC DNA]</scope>
    <source>
        <strain evidence="3 4">NKW23</strain>
    </source>
</reference>
<feature type="domain" description="IstB-like ATP-binding" evidence="2">
    <location>
        <begin position="34"/>
        <end position="87"/>
    </location>
</feature>
<dbReference type="EMBL" id="BSYI01000061">
    <property type="protein sequence ID" value="GMG85341.1"/>
    <property type="molecule type" value="Genomic_DNA"/>
</dbReference>
<feature type="compositionally biased region" description="Gly residues" evidence="1">
    <location>
        <begin position="96"/>
        <end position="108"/>
    </location>
</feature>
<comment type="caution">
    <text evidence="3">The sequence shown here is derived from an EMBL/GenBank/DDBJ whole genome shotgun (WGS) entry which is preliminary data.</text>
</comment>
<dbReference type="Gene3D" id="3.40.50.300">
    <property type="entry name" value="P-loop containing nucleotide triphosphate hydrolases"/>
    <property type="match status" value="1"/>
</dbReference>
<evidence type="ECO:0000313" key="3">
    <source>
        <dbReference type="EMBL" id="GMG85341.1"/>
    </source>
</evidence>
<dbReference type="Pfam" id="PF01695">
    <property type="entry name" value="IstB_IS21"/>
    <property type="match status" value="1"/>
</dbReference>
<evidence type="ECO:0000313" key="4">
    <source>
        <dbReference type="Proteomes" id="UP001239909"/>
    </source>
</evidence>
<feature type="region of interest" description="Disordered" evidence="1">
    <location>
        <begin position="145"/>
        <end position="170"/>
    </location>
</feature>
<dbReference type="InterPro" id="IPR002611">
    <property type="entry name" value="IstB_ATP-bd"/>
</dbReference>
<name>A0ABQ6LTG2_9RHOB</name>
<protein>
    <recommendedName>
        <fullName evidence="2">IstB-like ATP-binding domain-containing protein</fullName>
    </recommendedName>
</protein>
<accession>A0ABQ6LTG2</accession>
<gene>
    <name evidence="3" type="ORF">LNKW23_45610</name>
</gene>